<keyword evidence="10 12" id="KW-0472">Membrane</keyword>
<evidence type="ECO:0000313" key="14">
    <source>
        <dbReference type="WBParaSite" id="Hba_18025"/>
    </source>
</evidence>
<organism evidence="13 14">
    <name type="scientific">Heterorhabditis bacteriophora</name>
    <name type="common">Entomopathogenic nematode worm</name>
    <dbReference type="NCBI Taxonomy" id="37862"/>
    <lineage>
        <taxon>Eukaryota</taxon>
        <taxon>Metazoa</taxon>
        <taxon>Ecdysozoa</taxon>
        <taxon>Nematoda</taxon>
        <taxon>Chromadorea</taxon>
        <taxon>Rhabditida</taxon>
        <taxon>Rhabditina</taxon>
        <taxon>Rhabditomorpha</taxon>
        <taxon>Strongyloidea</taxon>
        <taxon>Heterorhabditidae</taxon>
        <taxon>Heterorhabditis</taxon>
    </lineage>
</organism>
<keyword evidence="5 12" id="KW-0812">Transmembrane</keyword>
<keyword evidence="11" id="KW-0407">Ion channel</keyword>
<evidence type="ECO:0000256" key="5">
    <source>
        <dbReference type="ARBA" id="ARBA00022692"/>
    </source>
</evidence>
<proteinExistence type="predicted"/>
<keyword evidence="6" id="KW-0303">Gap junction</keyword>
<dbReference type="GO" id="GO:0005886">
    <property type="term" value="C:plasma membrane"/>
    <property type="evidence" value="ECO:0007669"/>
    <property type="project" value="UniProtKB-SubCell"/>
</dbReference>
<keyword evidence="4" id="KW-1003">Cell membrane</keyword>
<dbReference type="WBParaSite" id="Hba_18025">
    <property type="protein sequence ID" value="Hba_18025"/>
    <property type="gene ID" value="Hba_18025"/>
</dbReference>
<evidence type="ECO:0000256" key="1">
    <source>
        <dbReference type="ARBA" id="ARBA00004610"/>
    </source>
</evidence>
<keyword evidence="9" id="KW-0406">Ion transport</keyword>
<evidence type="ECO:0000256" key="8">
    <source>
        <dbReference type="ARBA" id="ARBA00022989"/>
    </source>
</evidence>
<comment type="subcellular location">
    <subcellularLocation>
        <location evidence="1">Cell junction</location>
        <location evidence="1">Gap junction</location>
    </subcellularLocation>
    <subcellularLocation>
        <location evidence="2">Cell membrane</location>
        <topology evidence="2">Multi-pass membrane protein</topology>
    </subcellularLocation>
</comment>
<dbReference type="GO" id="GO:0005921">
    <property type="term" value="C:gap junction"/>
    <property type="evidence" value="ECO:0007669"/>
    <property type="project" value="UniProtKB-SubCell"/>
</dbReference>
<keyword evidence="7" id="KW-0965">Cell junction</keyword>
<keyword evidence="3" id="KW-0813">Transport</keyword>
<keyword evidence="8 12" id="KW-1133">Transmembrane helix</keyword>
<dbReference type="InterPro" id="IPR000990">
    <property type="entry name" value="Innexin"/>
</dbReference>
<dbReference type="PANTHER" id="PTHR11893:SF10">
    <property type="entry name" value="INNEXIN-6"/>
    <property type="match status" value="1"/>
</dbReference>
<sequence>MAIYYTASTLIQTANSWSQWYWLATILQSPLHHAFWGPPLVVDLLNGIDWQLDTVLCVLTLNIYYEKLFIFLWFWLLFVAIISTSNSIYWVVNLCVGTKEEGTLIEFCRESQNKELCEQLLGAYLEQETEHQTHAEKRKPSFVRFGKRSLQAEKRKPSFVRFGRK</sequence>
<dbReference type="AlphaFoldDB" id="A0A1I7XJY1"/>
<evidence type="ECO:0000256" key="11">
    <source>
        <dbReference type="ARBA" id="ARBA00023303"/>
    </source>
</evidence>
<dbReference type="PANTHER" id="PTHR11893">
    <property type="entry name" value="INNEXIN"/>
    <property type="match status" value="1"/>
</dbReference>
<accession>A0A1I7XJY1</accession>
<dbReference type="GO" id="GO:0005243">
    <property type="term" value="F:gap junction channel activity"/>
    <property type="evidence" value="ECO:0007669"/>
    <property type="project" value="TreeGrafter"/>
</dbReference>
<evidence type="ECO:0000256" key="4">
    <source>
        <dbReference type="ARBA" id="ARBA00022475"/>
    </source>
</evidence>
<evidence type="ECO:0000256" key="3">
    <source>
        <dbReference type="ARBA" id="ARBA00022448"/>
    </source>
</evidence>
<evidence type="ECO:0000256" key="2">
    <source>
        <dbReference type="ARBA" id="ARBA00004651"/>
    </source>
</evidence>
<dbReference type="Proteomes" id="UP000095283">
    <property type="component" value="Unplaced"/>
</dbReference>
<reference evidence="14" key="1">
    <citation type="submission" date="2016-11" db="UniProtKB">
        <authorList>
            <consortium name="WormBaseParasite"/>
        </authorList>
    </citation>
    <scope>IDENTIFICATION</scope>
</reference>
<protein>
    <submittedName>
        <fullName evidence="14">Innexin</fullName>
    </submittedName>
</protein>
<evidence type="ECO:0000256" key="12">
    <source>
        <dbReference type="SAM" id="Phobius"/>
    </source>
</evidence>
<evidence type="ECO:0000256" key="9">
    <source>
        <dbReference type="ARBA" id="ARBA00023065"/>
    </source>
</evidence>
<dbReference type="Pfam" id="PF00876">
    <property type="entry name" value="Innexin"/>
    <property type="match status" value="1"/>
</dbReference>
<dbReference type="GO" id="GO:0034220">
    <property type="term" value="P:monoatomic ion transmembrane transport"/>
    <property type="evidence" value="ECO:0007669"/>
    <property type="project" value="UniProtKB-KW"/>
</dbReference>
<name>A0A1I7XJY1_HETBA</name>
<evidence type="ECO:0000256" key="10">
    <source>
        <dbReference type="ARBA" id="ARBA00023136"/>
    </source>
</evidence>
<evidence type="ECO:0000313" key="13">
    <source>
        <dbReference type="Proteomes" id="UP000095283"/>
    </source>
</evidence>
<keyword evidence="13" id="KW-1185">Reference proteome</keyword>
<evidence type="ECO:0000256" key="6">
    <source>
        <dbReference type="ARBA" id="ARBA00022868"/>
    </source>
</evidence>
<evidence type="ECO:0000256" key="7">
    <source>
        <dbReference type="ARBA" id="ARBA00022949"/>
    </source>
</evidence>
<feature type="transmembrane region" description="Helical" evidence="12">
    <location>
        <begin position="68"/>
        <end position="92"/>
    </location>
</feature>